<accession>A0A2R3Z6N7</accession>
<evidence type="ECO:0000313" key="3">
    <source>
        <dbReference type="Proteomes" id="UP000241507"/>
    </source>
</evidence>
<dbReference type="KEGG" id="grs:C7S20_11770"/>
<dbReference type="Pfam" id="PF06037">
    <property type="entry name" value="DUF922"/>
    <property type="match status" value="1"/>
</dbReference>
<dbReference type="EMBL" id="CP028136">
    <property type="protein sequence ID" value="AVR45874.1"/>
    <property type="molecule type" value="Genomic_DNA"/>
</dbReference>
<dbReference type="Proteomes" id="UP000241507">
    <property type="component" value="Chromosome"/>
</dbReference>
<feature type="chain" id="PRO_5015317427" evidence="1">
    <location>
        <begin position="20"/>
        <end position="184"/>
    </location>
</feature>
<protein>
    <submittedName>
        <fullName evidence="2">DUF922 domain-containing protein</fullName>
    </submittedName>
</protein>
<dbReference type="OrthoDB" id="5431540at2"/>
<keyword evidence="3" id="KW-1185">Reference proteome</keyword>
<dbReference type="AlphaFoldDB" id="A0A2R3Z6N7"/>
<feature type="signal peptide" evidence="1">
    <location>
        <begin position="1"/>
        <end position="19"/>
    </location>
</feature>
<name>A0A2R3Z6N7_9FLAO</name>
<proteinExistence type="predicted"/>
<dbReference type="InterPro" id="IPR010321">
    <property type="entry name" value="DUF922"/>
</dbReference>
<reference evidence="3" key="1">
    <citation type="submission" date="2018-03" db="EMBL/GenBank/DDBJ databases">
        <title>Gramella fulva sp. nov., isolated from a dry surface of tidal flat.</title>
        <authorList>
            <person name="Hwang S.H."/>
            <person name="Hwang W.M."/>
            <person name="Kang K."/>
            <person name="Ahn T.-Y."/>
        </authorList>
    </citation>
    <scope>NUCLEOTIDE SEQUENCE [LARGE SCALE GENOMIC DNA]</scope>
    <source>
        <strain evidence="3">SH35</strain>
    </source>
</reference>
<gene>
    <name evidence="2" type="ORF">C7S20_11770</name>
</gene>
<evidence type="ECO:0000256" key="1">
    <source>
        <dbReference type="SAM" id="SignalP"/>
    </source>
</evidence>
<evidence type="ECO:0000313" key="2">
    <source>
        <dbReference type="EMBL" id="AVR45874.1"/>
    </source>
</evidence>
<sequence>MKRSLIFLVFLLCGNLLSAQVKDEKIAWDPDRPLSWSDFKGEPDASSSYTANTNSGIGYTWSYSTASGEPQLTFEVSCNFYPKLSWVKNPADPDYLLAHEQLHFDISELYARKLKKALAEYEPGRSIRQDLRNIYNKYESERVSAEKQFDRETRHSEDYEAEMAWRKKIAQELERLKNYNTSQN</sequence>
<organism evidence="2 3">
    <name type="scientific">Christiangramia fulva</name>
    <dbReference type="NCBI Taxonomy" id="2126553"/>
    <lineage>
        <taxon>Bacteria</taxon>
        <taxon>Pseudomonadati</taxon>
        <taxon>Bacteroidota</taxon>
        <taxon>Flavobacteriia</taxon>
        <taxon>Flavobacteriales</taxon>
        <taxon>Flavobacteriaceae</taxon>
        <taxon>Christiangramia</taxon>
    </lineage>
</organism>
<keyword evidence="1" id="KW-0732">Signal</keyword>